<keyword evidence="1" id="KW-1133">Transmembrane helix</keyword>
<accession>A0A397PF66</accession>
<reference evidence="2 3" key="1">
    <citation type="submission" date="2018-08" db="EMBL/GenBank/DDBJ databases">
        <title>Genomic Encyclopedia of Type Strains, Phase IV (KMG-IV): sequencing the most valuable type-strain genomes for metagenomic binning, comparative biology and taxonomic classification.</title>
        <authorList>
            <person name="Goeker M."/>
        </authorList>
    </citation>
    <scope>NUCLEOTIDE SEQUENCE [LARGE SCALE GENOMIC DNA]</scope>
    <source>
        <strain evidence="2 3">DSM 25527</strain>
    </source>
</reference>
<keyword evidence="3" id="KW-1185">Reference proteome</keyword>
<sequence>MTIILVLGLFIGLYLLWLLFNLAAHALPFYVGLGLSMWMLHHDHGFVTSIAAGLLVGVITLVIGQLLFDAIRSPALRLAIAVLFVIPAGVAGYQLINGIAGMVIGKGLALTLLSMVGGGFVASAAWRQLVSPSFAARPSAARYTS</sequence>
<feature type="transmembrane region" description="Helical" evidence="1">
    <location>
        <begin position="75"/>
        <end position="96"/>
    </location>
</feature>
<protein>
    <submittedName>
        <fullName evidence="2">Uncharacterized protein</fullName>
    </submittedName>
</protein>
<comment type="caution">
    <text evidence="2">The sequence shown here is derived from an EMBL/GenBank/DDBJ whole genome shotgun (WGS) entry which is preliminary data.</text>
</comment>
<dbReference type="RefSeq" id="WP_147373690.1">
    <property type="nucleotide sequence ID" value="NZ_QXDC01000003.1"/>
</dbReference>
<keyword evidence="1" id="KW-0812">Transmembrane</keyword>
<proteinExistence type="predicted"/>
<feature type="transmembrane region" description="Helical" evidence="1">
    <location>
        <begin position="108"/>
        <end position="126"/>
    </location>
</feature>
<dbReference type="Proteomes" id="UP000266568">
    <property type="component" value="Unassembled WGS sequence"/>
</dbReference>
<name>A0A397PF66_9SPHN</name>
<organism evidence="2 3">
    <name type="scientific">Hephaestia caeni</name>
    <dbReference type="NCBI Taxonomy" id="645617"/>
    <lineage>
        <taxon>Bacteria</taxon>
        <taxon>Pseudomonadati</taxon>
        <taxon>Pseudomonadota</taxon>
        <taxon>Alphaproteobacteria</taxon>
        <taxon>Sphingomonadales</taxon>
        <taxon>Sphingomonadaceae</taxon>
        <taxon>Hephaestia</taxon>
    </lineage>
</organism>
<evidence type="ECO:0000313" key="2">
    <source>
        <dbReference type="EMBL" id="RIA44321.1"/>
    </source>
</evidence>
<evidence type="ECO:0000313" key="3">
    <source>
        <dbReference type="Proteomes" id="UP000266568"/>
    </source>
</evidence>
<dbReference type="AlphaFoldDB" id="A0A397PF66"/>
<dbReference type="EMBL" id="QXDC01000003">
    <property type="protein sequence ID" value="RIA44321.1"/>
    <property type="molecule type" value="Genomic_DNA"/>
</dbReference>
<feature type="transmembrane region" description="Helical" evidence="1">
    <location>
        <begin position="50"/>
        <end position="68"/>
    </location>
</feature>
<keyword evidence="1" id="KW-0472">Membrane</keyword>
<dbReference type="OrthoDB" id="7219977at2"/>
<gene>
    <name evidence="2" type="ORF">DFR49_2562</name>
</gene>
<evidence type="ECO:0000256" key="1">
    <source>
        <dbReference type="SAM" id="Phobius"/>
    </source>
</evidence>